<evidence type="ECO:0000313" key="2">
    <source>
        <dbReference type="Proteomes" id="UP000266841"/>
    </source>
</evidence>
<keyword evidence="2" id="KW-1185">Reference proteome</keyword>
<comment type="caution">
    <text evidence="1">The sequence shown here is derived from an EMBL/GenBank/DDBJ whole genome shotgun (WGS) entry which is preliminary data.</text>
</comment>
<dbReference type="Gene3D" id="1.20.190.50">
    <property type="match status" value="1"/>
</dbReference>
<gene>
    <name evidence="1" type="ORF">THAOC_22488</name>
</gene>
<accession>K0RWT7</accession>
<dbReference type="Proteomes" id="UP000266841">
    <property type="component" value="Unassembled WGS sequence"/>
</dbReference>
<organism evidence="1 2">
    <name type="scientific">Thalassiosira oceanica</name>
    <name type="common">Marine diatom</name>
    <dbReference type="NCBI Taxonomy" id="159749"/>
    <lineage>
        <taxon>Eukaryota</taxon>
        <taxon>Sar</taxon>
        <taxon>Stramenopiles</taxon>
        <taxon>Ochrophyta</taxon>
        <taxon>Bacillariophyta</taxon>
        <taxon>Coscinodiscophyceae</taxon>
        <taxon>Thalassiosirophycidae</taxon>
        <taxon>Thalassiosirales</taxon>
        <taxon>Thalassiosiraceae</taxon>
        <taxon>Thalassiosira</taxon>
    </lineage>
</organism>
<dbReference type="AlphaFoldDB" id="K0RWT7"/>
<sequence>DAGALPALLTSSPAAPGHWHKKALSLASVVANDGNALHETFSMEEMERFLSLMAGSHVSLMRCGDRGFLFDG</sequence>
<dbReference type="EMBL" id="AGNL01028132">
    <property type="protein sequence ID" value="EJK57460.1"/>
    <property type="molecule type" value="Genomic_DNA"/>
</dbReference>
<proteinExistence type="predicted"/>
<evidence type="ECO:0000313" key="1">
    <source>
        <dbReference type="EMBL" id="EJK57460.1"/>
    </source>
</evidence>
<feature type="non-terminal residue" evidence="1">
    <location>
        <position position="1"/>
    </location>
</feature>
<reference evidence="1 2" key="1">
    <citation type="journal article" date="2012" name="Genome Biol.">
        <title>Genome and low-iron response of an oceanic diatom adapted to chronic iron limitation.</title>
        <authorList>
            <person name="Lommer M."/>
            <person name="Specht M."/>
            <person name="Roy A.S."/>
            <person name="Kraemer L."/>
            <person name="Andreson R."/>
            <person name="Gutowska M.A."/>
            <person name="Wolf J."/>
            <person name="Bergner S.V."/>
            <person name="Schilhabel M.B."/>
            <person name="Klostermeier U.C."/>
            <person name="Beiko R.G."/>
            <person name="Rosenstiel P."/>
            <person name="Hippler M."/>
            <person name="Laroche J."/>
        </authorList>
    </citation>
    <scope>NUCLEOTIDE SEQUENCE [LARGE SCALE GENOMIC DNA]</scope>
    <source>
        <strain evidence="1 2">CCMP1005</strain>
    </source>
</reference>
<protein>
    <submittedName>
        <fullName evidence="1">Uncharacterized protein</fullName>
    </submittedName>
</protein>
<name>K0RWT7_THAOC</name>